<proteinExistence type="predicted"/>
<name>A0A392VRY1_9FABA</name>
<accession>A0A392VRY1</accession>
<reference evidence="1 2" key="1">
    <citation type="journal article" date="2018" name="Front. Plant Sci.">
        <title>Red Clover (Trifolium pratense) and Zigzag Clover (T. medium) - A Picture of Genomic Similarities and Differences.</title>
        <authorList>
            <person name="Dluhosova J."/>
            <person name="Istvanek J."/>
            <person name="Nedelnik J."/>
            <person name="Repkova J."/>
        </authorList>
    </citation>
    <scope>NUCLEOTIDE SEQUENCE [LARGE SCALE GENOMIC DNA]</scope>
    <source>
        <strain evidence="2">cv. 10/8</strain>
        <tissue evidence="1">Leaf</tissue>
    </source>
</reference>
<evidence type="ECO:0000313" key="1">
    <source>
        <dbReference type="EMBL" id="MCI91158.1"/>
    </source>
</evidence>
<organism evidence="1 2">
    <name type="scientific">Trifolium medium</name>
    <dbReference type="NCBI Taxonomy" id="97028"/>
    <lineage>
        <taxon>Eukaryota</taxon>
        <taxon>Viridiplantae</taxon>
        <taxon>Streptophyta</taxon>
        <taxon>Embryophyta</taxon>
        <taxon>Tracheophyta</taxon>
        <taxon>Spermatophyta</taxon>
        <taxon>Magnoliopsida</taxon>
        <taxon>eudicotyledons</taxon>
        <taxon>Gunneridae</taxon>
        <taxon>Pentapetalae</taxon>
        <taxon>rosids</taxon>
        <taxon>fabids</taxon>
        <taxon>Fabales</taxon>
        <taxon>Fabaceae</taxon>
        <taxon>Papilionoideae</taxon>
        <taxon>50 kb inversion clade</taxon>
        <taxon>NPAAA clade</taxon>
        <taxon>Hologalegina</taxon>
        <taxon>IRL clade</taxon>
        <taxon>Trifolieae</taxon>
        <taxon>Trifolium</taxon>
    </lineage>
</organism>
<comment type="caution">
    <text evidence="1">The sequence shown here is derived from an EMBL/GenBank/DDBJ whole genome shotgun (WGS) entry which is preliminary data.</text>
</comment>
<dbReference type="AlphaFoldDB" id="A0A392VRY1"/>
<evidence type="ECO:0000313" key="2">
    <source>
        <dbReference type="Proteomes" id="UP000265520"/>
    </source>
</evidence>
<sequence>MVKVMKMVLEMKKEKMGEDEEK</sequence>
<keyword evidence="2" id="KW-1185">Reference proteome</keyword>
<protein>
    <submittedName>
        <fullName evidence="1">Uncharacterized protein</fullName>
    </submittedName>
</protein>
<dbReference type="Proteomes" id="UP000265520">
    <property type="component" value="Unassembled WGS sequence"/>
</dbReference>
<dbReference type="EMBL" id="LXQA011264428">
    <property type="protein sequence ID" value="MCI91158.1"/>
    <property type="molecule type" value="Genomic_DNA"/>
</dbReference>